<dbReference type="Pfam" id="PF07519">
    <property type="entry name" value="Tannase"/>
    <property type="match status" value="1"/>
</dbReference>
<comment type="caution">
    <text evidence="10">The sequence shown here is derived from an EMBL/GenBank/DDBJ whole genome shotgun (WGS) entry which is preliminary data.</text>
</comment>
<evidence type="ECO:0000256" key="1">
    <source>
        <dbReference type="ARBA" id="ARBA00006249"/>
    </source>
</evidence>
<dbReference type="AlphaFoldDB" id="A0A934W4V7"/>
<dbReference type="GO" id="GO:0052689">
    <property type="term" value="F:carboxylic ester hydrolase activity"/>
    <property type="evidence" value="ECO:0007669"/>
    <property type="project" value="UniProtKB-KW"/>
</dbReference>
<dbReference type="InterPro" id="IPR011118">
    <property type="entry name" value="Tannase/feruloyl_esterase"/>
</dbReference>
<dbReference type="SUPFAM" id="SSF53474">
    <property type="entry name" value="alpha/beta-Hydrolases"/>
    <property type="match status" value="1"/>
</dbReference>
<dbReference type="EMBL" id="JAEPBG010000031">
    <property type="protein sequence ID" value="MBK4738956.1"/>
    <property type="molecule type" value="Genomic_DNA"/>
</dbReference>
<keyword evidence="11" id="KW-1185">Reference proteome</keyword>
<keyword evidence="3" id="KW-0479">Metal-binding</keyword>
<sequence>MRASSPRLARLPGLLAAAGLLACLSACGGSDDHPASTNTTTATPPATTTPTSPTFAPAVLSSSVCSGLTATSIPASSISLPSGGATFTSAALVAATDANNLNGDFCKVLGTVQPVDGAAPVIHFEINLPVKWNGKFVHVGGGGFDGVLITGLDPMDFAPASSATPLALGYATFGDDSGHVGGITNGSFAANDEALANYGRQSLKKTHDVAMALMTSLYKVDKPLKGYFIGSSTGGRDALAMVQNWPQDYDGIFINRPALNYTGLRLSNVQLGRSLFLNNGAGWINPVKTTLLLNTVMNACDGLDGAQDGIISNVAACKAQSSAILASLRCAGGADTGNTCLSDAQLATVTAMANPLALNYALANGVTSYGGYNILAGMVFGPPYSASRNFGPNATGPTAPNYLAASSNSPNAYITGDQWMKYFITRNASFNTLTVDPANPGAWQQRIVDVSALTDATSTNLDAFFAKGGKIIWTHGTADEVVSTDSSIAYYQQLVAKYGQSGIDAAVRFYLIPGNGHGGTGPFIPSFDSLALLSGWVEAGTEPANNIVAVNTQTKAAVDTSPAGTAARPLCRYPSWPKYKGGGADPNLAASFSCSTQ</sequence>
<feature type="signal peptide" evidence="9">
    <location>
        <begin position="1"/>
        <end position="28"/>
    </location>
</feature>
<dbReference type="PROSITE" id="PS51257">
    <property type="entry name" value="PROKAR_LIPOPROTEIN"/>
    <property type="match status" value="1"/>
</dbReference>
<dbReference type="PANTHER" id="PTHR33938">
    <property type="entry name" value="FERULOYL ESTERASE B-RELATED"/>
    <property type="match status" value="1"/>
</dbReference>
<evidence type="ECO:0000256" key="6">
    <source>
        <dbReference type="ARBA" id="ARBA00022837"/>
    </source>
</evidence>
<protein>
    <submittedName>
        <fullName evidence="10">Tannase/feruloyl esterase family alpha/beta hydrolase</fullName>
    </submittedName>
</protein>
<dbReference type="GO" id="GO:0046872">
    <property type="term" value="F:metal ion binding"/>
    <property type="evidence" value="ECO:0007669"/>
    <property type="project" value="UniProtKB-KW"/>
</dbReference>
<dbReference type="InterPro" id="IPR029058">
    <property type="entry name" value="AB_hydrolase_fold"/>
</dbReference>
<evidence type="ECO:0000256" key="2">
    <source>
        <dbReference type="ARBA" id="ARBA00022487"/>
    </source>
</evidence>
<proteinExistence type="inferred from homology"/>
<feature type="chain" id="PRO_5037575043" evidence="9">
    <location>
        <begin position="29"/>
        <end position="597"/>
    </location>
</feature>
<keyword evidence="2" id="KW-0719">Serine esterase</keyword>
<evidence type="ECO:0000256" key="7">
    <source>
        <dbReference type="ARBA" id="ARBA00023157"/>
    </source>
</evidence>
<keyword evidence="6" id="KW-0106">Calcium</keyword>
<keyword evidence="7" id="KW-1015">Disulfide bond</keyword>
<feature type="region of interest" description="Disordered" evidence="8">
    <location>
        <begin position="33"/>
        <end position="54"/>
    </location>
</feature>
<accession>A0A934W4V7</accession>
<evidence type="ECO:0000256" key="3">
    <source>
        <dbReference type="ARBA" id="ARBA00022723"/>
    </source>
</evidence>
<evidence type="ECO:0000256" key="8">
    <source>
        <dbReference type="SAM" id="MobiDB-lite"/>
    </source>
</evidence>
<keyword evidence="4 9" id="KW-0732">Signal</keyword>
<organism evidence="10 11">
    <name type="scientific">Noviherbaspirillum pedocola</name>
    <dbReference type="NCBI Taxonomy" id="2801341"/>
    <lineage>
        <taxon>Bacteria</taxon>
        <taxon>Pseudomonadati</taxon>
        <taxon>Pseudomonadota</taxon>
        <taxon>Betaproteobacteria</taxon>
        <taxon>Burkholderiales</taxon>
        <taxon>Oxalobacteraceae</taxon>
        <taxon>Noviherbaspirillum</taxon>
    </lineage>
</organism>
<dbReference type="Gene3D" id="3.40.50.1820">
    <property type="entry name" value="alpha/beta hydrolase"/>
    <property type="match status" value="1"/>
</dbReference>
<keyword evidence="5 10" id="KW-0378">Hydrolase</keyword>
<evidence type="ECO:0000313" key="11">
    <source>
        <dbReference type="Proteomes" id="UP000622890"/>
    </source>
</evidence>
<comment type="similarity">
    <text evidence="1">Belongs to the tannase family.</text>
</comment>
<dbReference type="Proteomes" id="UP000622890">
    <property type="component" value="Unassembled WGS sequence"/>
</dbReference>
<reference evidence="10" key="1">
    <citation type="submission" date="2021-01" db="EMBL/GenBank/DDBJ databases">
        <title>Genome sequence of strain Noviherbaspirillum sp. DKR-6.</title>
        <authorList>
            <person name="Chaudhary D.K."/>
        </authorList>
    </citation>
    <scope>NUCLEOTIDE SEQUENCE</scope>
    <source>
        <strain evidence="10">DKR-6</strain>
    </source>
</reference>
<evidence type="ECO:0000313" key="10">
    <source>
        <dbReference type="EMBL" id="MBK4738956.1"/>
    </source>
</evidence>
<evidence type="ECO:0000256" key="5">
    <source>
        <dbReference type="ARBA" id="ARBA00022801"/>
    </source>
</evidence>
<evidence type="ECO:0000256" key="9">
    <source>
        <dbReference type="SAM" id="SignalP"/>
    </source>
</evidence>
<gene>
    <name evidence="10" type="ORF">JJB74_30450</name>
</gene>
<dbReference type="PANTHER" id="PTHR33938:SF15">
    <property type="entry name" value="FERULOYL ESTERASE B-RELATED"/>
    <property type="match status" value="1"/>
</dbReference>
<name>A0A934W4V7_9BURK</name>
<evidence type="ECO:0000256" key="4">
    <source>
        <dbReference type="ARBA" id="ARBA00022729"/>
    </source>
</evidence>